<protein>
    <submittedName>
        <fullName evidence="2">Uncharacterized protein</fullName>
    </submittedName>
</protein>
<dbReference type="Proteomes" id="UP000692954">
    <property type="component" value="Unassembled WGS sequence"/>
</dbReference>
<evidence type="ECO:0000313" key="3">
    <source>
        <dbReference type="Proteomes" id="UP000692954"/>
    </source>
</evidence>
<keyword evidence="3" id="KW-1185">Reference proteome</keyword>
<keyword evidence="1" id="KW-0597">Phosphoprotein</keyword>
<evidence type="ECO:0000256" key="1">
    <source>
        <dbReference type="ARBA" id="ARBA00022553"/>
    </source>
</evidence>
<sequence>MKRFQKNKNLKQQEELLIYDIQDYARIQKKQLRLCLTNFYINEIIDEVIDMCLIQAELKGVEMNSYYATPLYQIHSDPNIIKQIIMNYVSNSQNLQSKGVSQQQKTLQGTSQSSTNRFIYTISIEDTGCEIQFNIKPQFYNYLRLFLLKNREQNLDKYWINSLQKSCRFDHQKEQIYEVNKILELKCLLKYMQNFKIILLNLLIIQIVLNRAQRFIIWEGESSSNSKIFSFKQIRCRSNKNMKYEQFLSLGQKLQNFKTYYKGDSQEVQDTRQIQIKISFVKQKTWYLLVDDQIFNLIALKTLLKDLISEIYIIEAYNEQQPINKVHRQQTHLSYYKTKQNFKIRYQICIQGSLYANFKWMVSR</sequence>
<dbReference type="AlphaFoldDB" id="A0A8S1QJY7"/>
<dbReference type="PANTHER" id="PTHR43719:SF28">
    <property type="entry name" value="PEROXIDE STRESS-ACTIVATED HISTIDINE KINASE MAK1-RELATED"/>
    <property type="match status" value="1"/>
</dbReference>
<dbReference type="PANTHER" id="PTHR43719">
    <property type="entry name" value="TWO-COMPONENT HISTIDINE KINASE"/>
    <property type="match status" value="1"/>
</dbReference>
<evidence type="ECO:0000313" key="2">
    <source>
        <dbReference type="EMBL" id="CAD8114695.1"/>
    </source>
</evidence>
<dbReference type="EMBL" id="CAJJDN010000106">
    <property type="protein sequence ID" value="CAD8114695.1"/>
    <property type="molecule type" value="Genomic_DNA"/>
</dbReference>
<comment type="caution">
    <text evidence="2">The sequence shown here is derived from an EMBL/GenBank/DDBJ whole genome shotgun (WGS) entry which is preliminary data.</text>
</comment>
<reference evidence="2" key="1">
    <citation type="submission" date="2021-01" db="EMBL/GenBank/DDBJ databases">
        <authorList>
            <consortium name="Genoscope - CEA"/>
            <person name="William W."/>
        </authorList>
    </citation>
    <scope>NUCLEOTIDE SEQUENCE</scope>
</reference>
<name>A0A8S1QJY7_9CILI</name>
<dbReference type="InterPro" id="IPR050956">
    <property type="entry name" value="2C_system_His_kinase"/>
</dbReference>
<proteinExistence type="predicted"/>
<gene>
    <name evidence="2" type="ORF">PSON_ATCC_30995.1.T1060147</name>
</gene>
<dbReference type="OrthoDB" id="60033at2759"/>
<organism evidence="2 3">
    <name type="scientific">Paramecium sonneborni</name>
    <dbReference type="NCBI Taxonomy" id="65129"/>
    <lineage>
        <taxon>Eukaryota</taxon>
        <taxon>Sar</taxon>
        <taxon>Alveolata</taxon>
        <taxon>Ciliophora</taxon>
        <taxon>Intramacronucleata</taxon>
        <taxon>Oligohymenophorea</taxon>
        <taxon>Peniculida</taxon>
        <taxon>Parameciidae</taxon>
        <taxon>Paramecium</taxon>
    </lineage>
</organism>
<accession>A0A8S1QJY7</accession>